<dbReference type="Proteomes" id="UP000175691">
    <property type="component" value="Unassembled WGS sequence"/>
</dbReference>
<comment type="caution">
    <text evidence="5">The sequence shown here is derived from an EMBL/GenBank/DDBJ whole genome shotgun (WGS) entry which is preliminary data.</text>
</comment>
<evidence type="ECO:0000256" key="2">
    <source>
        <dbReference type="ARBA" id="ARBA00022679"/>
    </source>
</evidence>
<dbReference type="EC" id="2.8.1.1" evidence="3"/>
<accession>A0A1E7ZA97</accession>
<comment type="subcellular location">
    <subcellularLocation>
        <location evidence="3">Cytoplasm</location>
    </subcellularLocation>
</comment>
<dbReference type="SMART" id="SM00450">
    <property type="entry name" value="RHOD"/>
    <property type="match status" value="1"/>
</dbReference>
<comment type="function">
    <text evidence="3">Transferase that catalyzes the transfer of sulfur from thiosulfate to thiophilic acceptors such as cyanide or dithiols. May function in a CysM-independent thiosulfate assimilation pathway by catalyzing the conversion of thiosulfate to sulfite, which can then be used for L-cysteine biosynthesis.</text>
</comment>
<name>A0A1E7ZA97_9ALTE</name>
<dbReference type="GO" id="GO:0103041">
    <property type="term" value="F:thiosulfate-thioredoxin sulfurtransferase activity"/>
    <property type="evidence" value="ECO:0007669"/>
    <property type="project" value="RHEA"/>
</dbReference>
<reference evidence="5 6" key="1">
    <citation type="submission" date="2016-08" db="EMBL/GenBank/DDBJ databases">
        <authorList>
            <person name="Seilhamer J.J."/>
        </authorList>
    </citation>
    <scope>NUCLEOTIDE SEQUENCE [LARGE SCALE GENOMIC DNA]</scope>
    <source>
        <strain evidence="5 6">KCTC 42603</strain>
    </source>
</reference>
<dbReference type="GO" id="GO:0005737">
    <property type="term" value="C:cytoplasm"/>
    <property type="evidence" value="ECO:0007669"/>
    <property type="project" value="UniProtKB-SubCell"/>
</dbReference>
<dbReference type="InterPro" id="IPR050229">
    <property type="entry name" value="GlpE_sulfurtransferase"/>
</dbReference>
<dbReference type="NCBIfam" id="NF001195">
    <property type="entry name" value="PRK00162.1"/>
    <property type="match status" value="1"/>
</dbReference>
<comment type="catalytic activity">
    <reaction evidence="3">
        <text>thiosulfate + [thioredoxin]-dithiol = [thioredoxin]-disulfide + hydrogen sulfide + sulfite + 2 H(+)</text>
        <dbReference type="Rhea" id="RHEA:83859"/>
        <dbReference type="Rhea" id="RHEA-COMP:10698"/>
        <dbReference type="Rhea" id="RHEA-COMP:10700"/>
        <dbReference type="ChEBI" id="CHEBI:15378"/>
        <dbReference type="ChEBI" id="CHEBI:17359"/>
        <dbReference type="ChEBI" id="CHEBI:29919"/>
        <dbReference type="ChEBI" id="CHEBI:29950"/>
        <dbReference type="ChEBI" id="CHEBI:33542"/>
        <dbReference type="ChEBI" id="CHEBI:50058"/>
    </reaction>
</comment>
<dbReference type="PANTHER" id="PTHR43031">
    <property type="entry name" value="FAD-DEPENDENT OXIDOREDUCTASE"/>
    <property type="match status" value="1"/>
</dbReference>
<evidence type="ECO:0000256" key="3">
    <source>
        <dbReference type="HAMAP-Rule" id="MF_01009"/>
    </source>
</evidence>
<dbReference type="InterPro" id="IPR023695">
    <property type="entry name" value="Thiosulf_sulfurTrfase"/>
</dbReference>
<dbReference type="EMBL" id="MDHN01000029">
    <property type="protein sequence ID" value="OFC70440.1"/>
    <property type="molecule type" value="Genomic_DNA"/>
</dbReference>
<comment type="catalytic activity">
    <reaction evidence="3">
        <text>thiosulfate + hydrogen cyanide = thiocyanate + sulfite + 2 H(+)</text>
        <dbReference type="Rhea" id="RHEA:16881"/>
        <dbReference type="ChEBI" id="CHEBI:15378"/>
        <dbReference type="ChEBI" id="CHEBI:17359"/>
        <dbReference type="ChEBI" id="CHEBI:18022"/>
        <dbReference type="ChEBI" id="CHEBI:18407"/>
        <dbReference type="ChEBI" id="CHEBI:33542"/>
        <dbReference type="EC" id="2.8.1.1"/>
    </reaction>
</comment>
<feature type="active site" description="Cysteine persulfide intermediate" evidence="3">
    <location>
        <position position="63"/>
    </location>
</feature>
<dbReference type="Pfam" id="PF00581">
    <property type="entry name" value="Rhodanese"/>
    <property type="match status" value="1"/>
</dbReference>
<dbReference type="GO" id="GO:0004792">
    <property type="term" value="F:thiosulfate-cyanide sulfurtransferase activity"/>
    <property type="evidence" value="ECO:0007669"/>
    <property type="project" value="UniProtKB-UniRule"/>
</dbReference>
<keyword evidence="6" id="KW-1185">Reference proteome</keyword>
<dbReference type="PANTHER" id="PTHR43031:SF6">
    <property type="entry name" value="THIOSULFATE SULFURTRANSFERASE GLPE"/>
    <property type="match status" value="1"/>
</dbReference>
<comment type="similarity">
    <text evidence="3">Belongs to the GlpE family.</text>
</comment>
<sequence>MSDFQHISIQDAADKLEEFAVVDIRDPQSFSMGHMPGALHLSNDNFAEFLNNTAEEKPVLVVCYHGVSSQQAATVIAQQGFKNVYSMDGGFESWKLSQQVVTE</sequence>
<dbReference type="InterPro" id="IPR036873">
    <property type="entry name" value="Rhodanese-like_dom_sf"/>
</dbReference>
<dbReference type="InterPro" id="IPR001763">
    <property type="entry name" value="Rhodanese-like_dom"/>
</dbReference>
<dbReference type="RefSeq" id="WP_070126084.1">
    <property type="nucleotide sequence ID" value="NZ_MDHN01000029.1"/>
</dbReference>
<dbReference type="SUPFAM" id="SSF52821">
    <property type="entry name" value="Rhodanese/Cell cycle control phosphatase"/>
    <property type="match status" value="1"/>
</dbReference>
<evidence type="ECO:0000313" key="6">
    <source>
        <dbReference type="Proteomes" id="UP000175691"/>
    </source>
</evidence>
<dbReference type="STRING" id="1656094.BFC18_14865"/>
<keyword evidence="2 3" id="KW-0808">Transferase</keyword>
<organism evidence="5 6">
    <name type="scientific">Alteromonas confluentis</name>
    <dbReference type="NCBI Taxonomy" id="1656094"/>
    <lineage>
        <taxon>Bacteria</taxon>
        <taxon>Pseudomonadati</taxon>
        <taxon>Pseudomonadota</taxon>
        <taxon>Gammaproteobacteria</taxon>
        <taxon>Alteromonadales</taxon>
        <taxon>Alteromonadaceae</taxon>
        <taxon>Alteromonas/Salinimonas group</taxon>
        <taxon>Alteromonas</taxon>
    </lineage>
</organism>
<dbReference type="OrthoDB" id="9811849at2"/>
<evidence type="ECO:0000313" key="5">
    <source>
        <dbReference type="EMBL" id="OFC70440.1"/>
    </source>
</evidence>
<keyword evidence="1 3" id="KW-0963">Cytoplasm</keyword>
<evidence type="ECO:0000259" key="4">
    <source>
        <dbReference type="PROSITE" id="PS50206"/>
    </source>
</evidence>
<gene>
    <name evidence="3" type="primary">glpE</name>
    <name evidence="5" type="ORF">BFC18_14865</name>
</gene>
<dbReference type="PROSITE" id="PS50206">
    <property type="entry name" value="RHODANESE_3"/>
    <property type="match status" value="1"/>
</dbReference>
<protein>
    <recommendedName>
        <fullName evidence="3">Thiosulfate sulfurtransferase GlpE</fullName>
        <ecNumber evidence="3">2.8.1.1</ecNumber>
    </recommendedName>
</protein>
<dbReference type="HAMAP" id="MF_01009">
    <property type="entry name" value="Thiosulf_sulfurtr"/>
    <property type="match status" value="1"/>
</dbReference>
<dbReference type="CDD" id="cd01444">
    <property type="entry name" value="GlpE_ST"/>
    <property type="match status" value="1"/>
</dbReference>
<dbReference type="AlphaFoldDB" id="A0A1E7ZA97"/>
<proteinExistence type="inferred from homology"/>
<feature type="domain" description="Rhodanese" evidence="4">
    <location>
        <begin position="15"/>
        <end position="103"/>
    </location>
</feature>
<evidence type="ECO:0000256" key="1">
    <source>
        <dbReference type="ARBA" id="ARBA00022490"/>
    </source>
</evidence>
<dbReference type="Gene3D" id="3.40.250.10">
    <property type="entry name" value="Rhodanese-like domain"/>
    <property type="match status" value="1"/>
</dbReference>